<organism evidence="2 3">
    <name type="scientific">Sphingomonas insulae</name>
    <dbReference type="NCBI Taxonomy" id="424800"/>
    <lineage>
        <taxon>Bacteria</taxon>
        <taxon>Pseudomonadati</taxon>
        <taxon>Pseudomonadota</taxon>
        <taxon>Alphaproteobacteria</taxon>
        <taxon>Sphingomonadales</taxon>
        <taxon>Sphingomonadaceae</taxon>
        <taxon>Sphingomonas</taxon>
    </lineage>
</organism>
<evidence type="ECO:0000256" key="1">
    <source>
        <dbReference type="SAM" id="SignalP"/>
    </source>
</evidence>
<name>A0ABP3T1T5_9SPHN</name>
<gene>
    <name evidence="2" type="ORF">GCM10009102_27190</name>
</gene>
<sequence length="540" mass="54349">MRIGTILMASTACLALSGCGGADNVASPGAGSVTIVQPIATPTPTAPTPTPSAITAAQFAAVTSVNNISITADEQLAIVNAGTNNNVSGTGATLNGVYPVAAASLTTASNPASINTFFTPTNYVGALNGPNDNAFQGWTCNSTSANFGGASLACAAVPAIGNGGATAACPTGTTDDGLVQTFRVCRLPQLITSSLTLPRIQGVVYRFRGETVVGNDVGTTGADSGVTLTIAAGVTLAADSSEATTDLIIINRGSRINAVGNVNEPIIFTSQQNLTSGNVGDATQGQWGGLIILGRAPTAVCAPNTGPNNAGGTSTTCQLNIEGTNNARPYGGPSAADNSGTLSYAQIRYTGVALADGNELQGLTLGGTGSGTTIDHVQSHNSADDGIEIFGGTTNIRYFAVTGADDDGFDIDNGYRGFMQFIIAAQKAGGATNDSFSTEIDSNNAEDLLPRTFSTFANFTFIQTANAPAAIRQRGGSDMRFVNGVVKTPAGVACINLVAGVDDGGRSTIRPAGAGPTINGGPQEFGPPSFNSVYFACQGR</sequence>
<dbReference type="Proteomes" id="UP001500238">
    <property type="component" value="Unassembled WGS sequence"/>
</dbReference>
<keyword evidence="1" id="KW-0732">Signal</keyword>
<feature type="signal peptide" evidence="1">
    <location>
        <begin position="1"/>
        <end position="22"/>
    </location>
</feature>
<dbReference type="EMBL" id="BAAAES010000009">
    <property type="protein sequence ID" value="GAA0673917.1"/>
    <property type="molecule type" value="Genomic_DNA"/>
</dbReference>
<dbReference type="PANTHER" id="PTHR41339:SF1">
    <property type="entry name" value="SECRETED PROTEIN"/>
    <property type="match status" value="1"/>
</dbReference>
<proteinExistence type="predicted"/>
<evidence type="ECO:0000313" key="3">
    <source>
        <dbReference type="Proteomes" id="UP001500238"/>
    </source>
</evidence>
<feature type="chain" id="PRO_5046378259" description="Lipoprotein" evidence="1">
    <location>
        <begin position="23"/>
        <end position="540"/>
    </location>
</feature>
<dbReference type="RefSeq" id="WP_343798295.1">
    <property type="nucleotide sequence ID" value="NZ_BAAAES010000009.1"/>
</dbReference>
<keyword evidence="3" id="KW-1185">Reference proteome</keyword>
<evidence type="ECO:0000313" key="2">
    <source>
        <dbReference type="EMBL" id="GAA0673917.1"/>
    </source>
</evidence>
<comment type="caution">
    <text evidence="2">The sequence shown here is derived from an EMBL/GenBank/DDBJ whole genome shotgun (WGS) entry which is preliminary data.</text>
</comment>
<dbReference type="PROSITE" id="PS51257">
    <property type="entry name" value="PROKAR_LIPOPROTEIN"/>
    <property type="match status" value="1"/>
</dbReference>
<reference evidence="3" key="1">
    <citation type="journal article" date="2019" name="Int. J. Syst. Evol. Microbiol.">
        <title>The Global Catalogue of Microorganisms (GCM) 10K type strain sequencing project: providing services to taxonomists for standard genome sequencing and annotation.</title>
        <authorList>
            <consortium name="The Broad Institute Genomics Platform"/>
            <consortium name="The Broad Institute Genome Sequencing Center for Infectious Disease"/>
            <person name="Wu L."/>
            <person name="Ma J."/>
        </authorList>
    </citation>
    <scope>NUCLEOTIDE SEQUENCE [LARGE SCALE GENOMIC DNA]</scope>
    <source>
        <strain evidence="3">JCM 14603</strain>
    </source>
</reference>
<accession>A0ABP3T1T5</accession>
<evidence type="ECO:0008006" key="4">
    <source>
        <dbReference type="Google" id="ProtNLM"/>
    </source>
</evidence>
<protein>
    <recommendedName>
        <fullName evidence="4">Lipoprotein</fullName>
    </recommendedName>
</protein>
<dbReference type="PANTHER" id="PTHR41339">
    <property type="entry name" value="LIPL48"/>
    <property type="match status" value="1"/>
</dbReference>